<dbReference type="InterPro" id="IPR016181">
    <property type="entry name" value="Acyl_CoA_acyltransferase"/>
</dbReference>
<dbReference type="GO" id="GO:0005737">
    <property type="term" value="C:cytoplasm"/>
    <property type="evidence" value="ECO:0007669"/>
    <property type="project" value="TreeGrafter"/>
</dbReference>
<accession>A0A220MDC4</accession>
<dbReference type="SUPFAM" id="SSF55729">
    <property type="entry name" value="Acyl-CoA N-acyltransferases (Nat)"/>
    <property type="match status" value="1"/>
</dbReference>
<dbReference type="PROSITE" id="PS51186">
    <property type="entry name" value="GNAT"/>
    <property type="match status" value="1"/>
</dbReference>
<organism evidence="2 3">
    <name type="scientific">Brevibacillus formosus</name>
    <dbReference type="NCBI Taxonomy" id="54913"/>
    <lineage>
        <taxon>Bacteria</taxon>
        <taxon>Bacillati</taxon>
        <taxon>Bacillota</taxon>
        <taxon>Bacilli</taxon>
        <taxon>Bacillales</taxon>
        <taxon>Paenibacillaceae</taxon>
        <taxon>Brevibacillus</taxon>
    </lineage>
</organism>
<evidence type="ECO:0000259" key="1">
    <source>
        <dbReference type="PROSITE" id="PS51186"/>
    </source>
</evidence>
<reference evidence="2 3" key="1">
    <citation type="submission" date="2016-11" db="EMBL/GenBank/DDBJ databases">
        <authorList>
            <person name="Jaros S."/>
            <person name="Januszkiewicz K."/>
            <person name="Wedrychowicz H."/>
        </authorList>
    </citation>
    <scope>NUCLEOTIDE SEQUENCE [LARGE SCALE GENOMIC DNA]</scope>
    <source>
        <strain evidence="2 3">NF2</strain>
    </source>
</reference>
<dbReference type="AlphaFoldDB" id="A0A220MDC4"/>
<keyword evidence="2" id="KW-0808">Transferase</keyword>
<protein>
    <submittedName>
        <fullName evidence="2">GNAT family N-acetyltransferase</fullName>
    </submittedName>
</protein>
<evidence type="ECO:0000313" key="2">
    <source>
        <dbReference type="EMBL" id="ASJ52943.1"/>
    </source>
</evidence>
<sequence>MKHLETQRLRLKPVEINDAPSLFTFWSDPVVSKHMNIETFTEVTQAEQMILLLQNLSLEQKACRWTIILKHTNQVIGSCGFNYFDFENERAEIGYDLGYPFWGNGFVPEALQSLISFGFNDLGLNRIEAKVEPENINSVKVLKKLHFVEEGILRQYEKSKGQLIDLTMFSVLRKDWNEHTI</sequence>
<evidence type="ECO:0000313" key="3">
    <source>
        <dbReference type="Proteomes" id="UP000197781"/>
    </source>
</evidence>
<name>A0A220MDC4_9BACL</name>
<gene>
    <name evidence="2" type="ORF">BP422_04875</name>
</gene>
<dbReference type="Pfam" id="PF13302">
    <property type="entry name" value="Acetyltransf_3"/>
    <property type="match status" value="1"/>
</dbReference>
<dbReference type="PANTHER" id="PTHR43792">
    <property type="entry name" value="GNAT FAMILY, PUTATIVE (AFU_ORTHOLOGUE AFUA_3G00765)-RELATED-RELATED"/>
    <property type="match status" value="1"/>
</dbReference>
<dbReference type="InterPro" id="IPR000182">
    <property type="entry name" value="GNAT_dom"/>
</dbReference>
<dbReference type="Gene3D" id="3.40.630.30">
    <property type="match status" value="1"/>
</dbReference>
<dbReference type="GO" id="GO:0008999">
    <property type="term" value="F:protein-N-terminal-alanine acetyltransferase activity"/>
    <property type="evidence" value="ECO:0007669"/>
    <property type="project" value="TreeGrafter"/>
</dbReference>
<dbReference type="Proteomes" id="UP000197781">
    <property type="component" value="Chromosome"/>
</dbReference>
<proteinExistence type="predicted"/>
<dbReference type="RefSeq" id="WP_088906805.1">
    <property type="nucleotide sequence ID" value="NZ_CP018145.1"/>
</dbReference>
<dbReference type="InterPro" id="IPR051531">
    <property type="entry name" value="N-acetyltransferase"/>
</dbReference>
<dbReference type="PANTHER" id="PTHR43792:SF9">
    <property type="entry name" value="RIBOSOMAL-PROTEIN-ALANINE ACETYLTRANSFERASE"/>
    <property type="match status" value="1"/>
</dbReference>
<dbReference type="EMBL" id="CP018145">
    <property type="protein sequence ID" value="ASJ52943.1"/>
    <property type="molecule type" value="Genomic_DNA"/>
</dbReference>
<dbReference type="KEGG" id="bfm:BP422_04875"/>
<feature type="domain" description="N-acetyltransferase" evidence="1">
    <location>
        <begin position="9"/>
        <end position="173"/>
    </location>
</feature>